<accession>A0A226X795</accession>
<dbReference type="Proteomes" id="UP000214720">
    <property type="component" value="Unassembled WGS sequence"/>
</dbReference>
<organism evidence="1 2">
    <name type="scientific">Caballeronia sordidicola</name>
    <name type="common">Burkholderia sordidicola</name>
    <dbReference type="NCBI Taxonomy" id="196367"/>
    <lineage>
        <taxon>Bacteria</taxon>
        <taxon>Pseudomonadati</taxon>
        <taxon>Pseudomonadota</taxon>
        <taxon>Betaproteobacteria</taxon>
        <taxon>Burkholderiales</taxon>
        <taxon>Burkholderiaceae</taxon>
        <taxon>Caballeronia</taxon>
    </lineage>
</organism>
<comment type="caution">
    <text evidence="1">The sequence shown here is derived from an EMBL/GenBank/DDBJ whole genome shotgun (WGS) entry which is preliminary data.</text>
</comment>
<name>A0A226X795_CABSO</name>
<reference evidence="2" key="1">
    <citation type="submission" date="2017-01" db="EMBL/GenBank/DDBJ databases">
        <title>Genome Analysis of Deinococcus marmoris KOPRI26562.</title>
        <authorList>
            <person name="Kim J.H."/>
            <person name="Oh H.-M."/>
        </authorList>
    </citation>
    <scope>NUCLEOTIDE SEQUENCE [LARGE SCALE GENOMIC DNA]</scope>
    <source>
        <strain evidence="2">PAMC 26633</strain>
    </source>
</reference>
<evidence type="ECO:0000313" key="2">
    <source>
        <dbReference type="Proteomes" id="UP000214720"/>
    </source>
</evidence>
<evidence type="ECO:0000313" key="1">
    <source>
        <dbReference type="EMBL" id="OXC79332.1"/>
    </source>
</evidence>
<dbReference type="AlphaFoldDB" id="A0A226X795"/>
<protein>
    <submittedName>
        <fullName evidence="1">Uncharacterized protein</fullName>
    </submittedName>
</protein>
<proteinExistence type="predicted"/>
<dbReference type="EMBL" id="MTHB01000042">
    <property type="protein sequence ID" value="OXC79332.1"/>
    <property type="molecule type" value="Genomic_DNA"/>
</dbReference>
<gene>
    <name evidence="1" type="ORF">BSU04_07380</name>
</gene>
<sequence length="55" mass="6132">MNALIFVLDAFTRLIAVTDQETANDLENKPAMLSERGNWHACLDNAWRPNSANDG</sequence>